<protein>
    <submittedName>
        <fullName evidence="10">Fimbria/pilus periplasmic chaperone</fullName>
    </submittedName>
</protein>
<dbReference type="InterPro" id="IPR016147">
    <property type="entry name" value="Pili_assmbl_chaperone_N"/>
</dbReference>
<dbReference type="InterPro" id="IPR018046">
    <property type="entry name" value="Pili_assmbl_chaperone_CS"/>
</dbReference>
<dbReference type="InterPro" id="IPR008962">
    <property type="entry name" value="PapD-like_sf"/>
</dbReference>
<dbReference type="InterPro" id="IPR036316">
    <property type="entry name" value="Pili_assmbl_chap_C_dom_sf"/>
</dbReference>
<dbReference type="InterPro" id="IPR013783">
    <property type="entry name" value="Ig-like_fold"/>
</dbReference>
<evidence type="ECO:0000256" key="6">
    <source>
        <dbReference type="RuleBase" id="RU003918"/>
    </source>
</evidence>
<gene>
    <name evidence="10" type="ORF">N4G40_07500</name>
</gene>
<organism evidence="10 11">
    <name type="scientific">Pantoea eucrina</name>
    <dbReference type="NCBI Taxonomy" id="472693"/>
    <lineage>
        <taxon>Bacteria</taxon>
        <taxon>Pseudomonadati</taxon>
        <taxon>Pseudomonadota</taxon>
        <taxon>Gammaproteobacteria</taxon>
        <taxon>Enterobacterales</taxon>
        <taxon>Erwiniaceae</taxon>
        <taxon>Pantoea</taxon>
    </lineage>
</organism>
<dbReference type="PANTHER" id="PTHR30251:SF6">
    <property type="entry name" value="FIMBRIAL CHAPERONE YFCS-RELATED"/>
    <property type="match status" value="1"/>
</dbReference>
<feature type="domain" description="Pili assembly chaperone C-terminal" evidence="9">
    <location>
        <begin position="170"/>
        <end position="228"/>
    </location>
</feature>
<dbReference type="Pfam" id="PF00345">
    <property type="entry name" value="PapD_N"/>
    <property type="match status" value="1"/>
</dbReference>
<dbReference type="SUPFAM" id="SSF49584">
    <property type="entry name" value="Periplasmic chaperone C-domain"/>
    <property type="match status" value="1"/>
</dbReference>
<dbReference type="RefSeq" id="WP_322542134.1">
    <property type="nucleotide sequence ID" value="NZ_JAOBTT010000001.1"/>
</dbReference>
<dbReference type="SUPFAM" id="SSF49354">
    <property type="entry name" value="PapD-like"/>
    <property type="match status" value="1"/>
</dbReference>
<evidence type="ECO:0000256" key="1">
    <source>
        <dbReference type="ARBA" id="ARBA00004418"/>
    </source>
</evidence>
<dbReference type="Pfam" id="PF02753">
    <property type="entry name" value="PapD_C"/>
    <property type="match status" value="1"/>
</dbReference>
<keyword evidence="4" id="KW-0574">Periplasm</keyword>
<sequence>MKKITYTSLALINLLAPLTNTHAAVALDRTRIIYNEGDKAVSLNVSNQNKELPYLAQGWIENEKGEKITTPFTVLPPIQRIEPGESSQLRVQALPAANGLAKDRESVFYFNLREIPPRSDQPNTLQIALQTRVKLFYRPKTLIVEQPHLSTPWQNKLVLERQGERYTAYNPTGYYITLVEAARRKGEQGINEFDPVMVAPKSRSVLNVTATKLGNTPVITYIDDYGGRPTLQFQCKDNNCTTVEGTKSNSEKKK</sequence>
<comment type="subcellular location">
    <subcellularLocation>
        <location evidence="1 6">Periplasm</location>
    </subcellularLocation>
</comment>
<dbReference type="Gene3D" id="2.60.40.10">
    <property type="entry name" value="Immunoglobulins"/>
    <property type="match status" value="2"/>
</dbReference>
<evidence type="ECO:0000256" key="2">
    <source>
        <dbReference type="ARBA" id="ARBA00007399"/>
    </source>
</evidence>
<keyword evidence="5 6" id="KW-0143">Chaperone</keyword>
<dbReference type="InterPro" id="IPR050643">
    <property type="entry name" value="Periplasmic_pilus_chap"/>
</dbReference>
<dbReference type="PRINTS" id="PR00969">
    <property type="entry name" value="CHAPERONPILI"/>
</dbReference>
<feature type="chain" id="PRO_5045847069" evidence="7">
    <location>
        <begin position="24"/>
        <end position="254"/>
    </location>
</feature>
<dbReference type="PANTHER" id="PTHR30251">
    <property type="entry name" value="PILUS ASSEMBLY CHAPERONE"/>
    <property type="match status" value="1"/>
</dbReference>
<evidence type="ECO:0000259" key="8">
    <source>
        <dbReference type="Pfam" id="PF00345"/>
    </source>
</evidence>
<feature type="domain" description="Pili assembly chaperone N-terminal" evidence="8">
    <location>
        <begin position="25"/>
        <end position="142"/>
    </location>
</feature>
<evidence type="ECO:0000259" key="9">
    <source>
        <dbReference type="Pfam" id="PF02753"/>
    </source>
</evidence>
<evidence type="ECO:0000313" key="11">
    <source>
        <dbReference type="Proteomes" id="UP001288620"/>
    </source>
</evidence>
<name>A0ABU5LDV1_9GAMM</name>
<dbReference type="EMBL" id="JAOBTT010000001">
    <property type="protein sequence ID" value="MDZ7278119.1"/>
    <property type="molecule type" value="Genomic_DNA"/>
</dbReference>
<evidence type="ECO:0000256" key="4">
    <source>
        <dbReference type="ARBA" id="ARBA00022764"/>
    </source>
</evidence>
<evidence type="ECO:0000313" key="10">
    <source>
        <dbReference type="EMBL" id="MDZ7278119.1"/>
    </source>
</evidence>
<comment type="caution">
    <text evidence="10">The sequence shown here is derived from an EMBL/GenBank/DDBJ whole genome shotgun (WGS) entry which is preliminary data.</text>
</comment>
<evidence type="ECO:0000256" key="3">
    <source>
        <dbReference type="ARBA" id="ARBA00022729"/>
    </source>
</evidence>
<keyword evidence="11" id="KW-1185">Reference proteome</keyword>
<dbReference type="Proteomes" id="UP001288620">
    <property type="component" value="Unassembled WGS sequence"/>
</dbReference>
<evidence type="ECO:0000256" key="7">
    <source>
        <dbReference type="SAM" id="SignalP"/>
    </source>
</evidence>
<proteinExistence type="inferred from homology"/>
<accession>A0ABU5LDV1</accession>
<comment type="similarity">
    <text evidence="2 6">Belongs to the periplasmic pilus chaperone family.</text>
</comment>
<reference evidence="11" key="1">
    <citation type="submission" date="2023-07" db="EMBL/GenBank/DDBJ databases">
        <title>Structural and functional analysis of rice phyllospheric bacteria for their antimicrobial properties and defense elicitation against blast disease.</title>
        <authorList>
            <person name="Sahu K.P."/>
            <person name="Asharani P."/>
            <person name="Kumar M."/>
            <person name="Reddy B."/>
            <person name="Kumar A."/>
        </authorList>
    </citation>
    <scope>NUCLEOTIDE SEQUENCE [LARGE SCALE GENOMIC DNA]</scope>
    <source>
        <strain evidence="11">OsEp_Plm_30P10</strain>
    </source>
</reference>
<dbReference type="InterPro" id="IPR001829">
    <property type="entry name" value="Pili_assmbl_chaperone_bac"/>
</dbReference>
<dbReference type="InterPro" id="IPR016148">
    <property type="entry name" value="Pili_assmbl_chaperone_C"/>
</dbReference>
<evidence type="ECO:0000256" key="5">
    <source>
        <dbReference type="ARBA" id="ARBA00023186"/>
    </source>
</evidence>
<keyword evidence="3 7" id="KW-0732">Signal</keyword>
<dbReference type="PROSITE" id="PS00635">
    <property type="entry name" value="PILI_CHAPERONE"/>
    <property type="match status" value="1"/>
</dbReference>
<feature type="signal peptide" evidence="7">
    <location>
        <begin position="1"/>
        <end position="23"/>
    </location>
</feature>